<evidence type="ECO:0000256" key="2">
    <source>
        <dbReference type="SAM" id="MobiDB-lite"/>
    </source>
</evidence>
<feature type="coiled-coil region" evidence="1">
    <location>
        <begin position="22"/>
        <end position="49"/>
    </location>
</feature>
<gene>
    <name evidence="3" type="ORF">M0813_01590</name>
</gene>
<comment type="caution">
    <text evidence="3">The sequence shown here is derived from an EMBL/GenBank/DDBJ whole genome shotgun (WGS) entry which is preliminary data.</text>
</comment>
<name>A0ABQ8Z4V7_9EUKA</name>
<feature type="compositionally biased region" description="Acidic residues" evidence="2">
    <location>
        <begin position="203"/>
        <end position="214"/>
    </location>
</feature>
<keyword evidence="1" id="KW-0175">Coiled coil</keyword>
<evidence type="ECO:0000313" key="3">
    <source>
        <dbReference type="EMBL" id="KAJ6251820.1"/>
    </source>
</evidence>
<dbReference type="InterPro" id="IPR005024">
    <property type="entry name" value="Snf7_fam"/>
</dbReference>
<dbReference type="Pfam" id="PF03357">
    <property type="entry name" value="Snf7"/>
    <property type="match status" value="1"/>
</dbReference>
<evidence type="ECO:0000313" key="4">
    <source>
        <dbReference type="Proteomes" id="UP001150062"/>
    </source>
</evidence>
<dbReference type="Proteomes" id="UP001150062">
    <property type="component" value="Unassembled WGS sequence"/>
</dbReference>
<organism evidence="3 4">
    <name type="scientific">Anaeramoeba flamelloides</name>
    <dbReference type="NCBI Taxonomy" id="1746091"/>
    <lineage>
        <taxon>Eukaryota</taxon>
        <taxon>Metamonada</taxon>
        <taxon>Anaeramoebidae</taxon>
        <taxon>Anaeramoeba</taxon>
    </lineage>
</organism>
<reference evidence="3" key="1">
    <citation type="submission" date="2022-08" db="EMBL/GenBank/DDBJ databases">
        <title>Novel sulfate-reducing endosymbionts in the free-living metamonad Anaeramoeba.</title>
        <authorList>
            <person name="Jerlstrom-Hultqvist J."/>
            <person name="Cepicka I."/>
            <person name="Gallot-Lavallee L."/>
            <person name="Salas-Leiva D."/>
            <person name="Curtis B.A."/>
            <person name="Zahonova K."/>
            <person name="Pipaliya S."/>
            <person name="Dacks J."/>
            <person name="Roger A.J."/>
        </authorList>
    </citation>
    <scope>NUCLEOTIDE SEQUENCE</scope>
    <source>
        <strain evidence="3">Schooner1</strain>
    </source>
</reference>
<evidence type="ECO:0000256" key="1">
    <source>
        <dbReference type="SAM" id="Coils"/>
    </source>
</evidence>
<keyword evidence="4" id="KW-1185">Reference proteome</keyword>
<protein>
    <submittedName>
        <fullName evidence="3">Vacuolar protein sorting-associated protein 60.1</fullName>
    </submittedName>
</protein>
<accession>A0ABQ8Z4V7</accession>
<feature type="region of interest" description="Disordered" evidence="2">
    <location>
        <begin position="179"/>
        <end position="221"/>
    </location>
</feature>
<dbReference type="PANTHER" id="PTHR22761">
    <property type="entry name" value="CHARGED MULTIVESICULAR BODY PROTEIN"/>
    <property type="match status" value="1"/>
</dbReference>
<dbReference type="EMBL" id="JAOAOG010000054">
    <property type="protein sequence ID" value="KAJ6251820.1"/>
    <property type="molecule type" value="Genomic_DNA"/>
</dbReference>
<proteinExistence type="predicted"/>
<sequence>MYNKNKTKKKTQVQIPSIEEVSRQLTQRIEKHDQKIQKLIVRIVKLKKQMGKMKEGKKKEQVKKQAIRLLKQKKMIEKHQERLYQQQSNLEHISSVQESLKPTIVQVKVLKQTNSLFKQQFKEMGFDDVMDAKDEMEDILDQTSEIQETLSQNFGVPDEFEEGDLETELQEIEGEMFNEEQNQDIPSYLDVPNVDPKSTLQDNDLEDEEEDEFDLLQLEKN</sequence>
<dbReference type="Gene3D" id="6.10.250.1710">
    <property type="match status" value="1"/>
</dbReference>